<name>A0ABC8VXD4_9POAL</name>
<proteinExistence type="inferred from homology"/>
<reference evidence="9 10" key="2">
    <citation type="submission" date="2024-10" db="EMBL/GenBank/DDBJ databases">
        <authorList>
            <person name="Ryan C."/>
        </authorList>
    </citation>
    <scope>NUCLEOTIDE SEQUENCE [LARGE SCALE GENOMIC DNA]</scope>
</reference>
<feature type="domain" description="Exostosin GT47" evidence="8">
    <location>
        <begin position="214"/>
        <end position="557"/>
    </location>
</feature>
<organism evidence="9 10">
    <name type="scientific">Urochloa decumbens</name>
    <dbReference type="NCBI Taxonomy" id="240449"/>
    <lineage>
        <taxon>Eukaryota</taxon>
        <taxon>Viridiplantae</taxon>
        <taxon>Streptophyta</taxon>
        <taxon>Embryophyta</taxon>
        <taxon>Tracheophyta</taxon>
        <taxon>Spermatophyta</taxon>
        <taxon>Magnoliopsida</taxon>
        <taxon>Liliopsida</taxon>
        <taxon>Poales</taxon>
        <taxon>Poaceae</taxon>
        <taxon>PACMAD clade</taxon>
        <taxon>Panicoideae</taxon>
        <taxon>Panicodae</taxon>
        <taxon>Paniceae</taxon>
        <taxon>Melinidinae</taxon>
        <taxon>Urochloa</taxon>
    </lineage>
</organism>
<keyword evidence="4" id="KW-0735">Signal-anchor</keyword>
<keyword evidence="10" id="KW-1185">Reference proteome</keyword>
<gene>
    <name evidence="9" type="ORF">URODEC1_LOCUS7766</name>
</gene>
<feature type="compositionally biased region" description="Basic and acidic residues" evidence="6">
    <location>
        <begin position="72"/>
        <end position="91"/>
    </location>
</feature>
<dbReference type="Pfam" id="PF03016">
    <property type="entry name" value="Exostosin_GT47"/>
    <property type="match status" value="1"/>
</dbReference>
<evidence type="ECO:0000313" key="9">
    <source>
        <dbReference type="EMBL" id="CAL4898489.1"/>
    </source>
</evidence>
<dbReference type="PANTHER" id="PTHR11062:SF117">
    <property type="entry name" value="XYLOGLUCAN-SPECIFIC GALACTURONOSYLTRANSFERASE 1"/>
    <property type="match status" value="1"/>
</dbReference>
<comment type="subcellular location">
    <subcellularLocation>
        <location evidence="1">Golgi apparatus membrane</location>
        <topology evidence="1">Single-pass type II membrane protein</topology>
    </subcellularLocation>
</comment>
<dbReference type="EMBL" id="OZ075121">
    <property type="protein sequence ID" value="CAL4898489.1"/>
    <property type="molecule type" value="Genomic_DNA"/>
</dbReference>
<dbReference type="InterPro" id="IPR040911">
    <property type="entry name" value="Exostosin_GT47"/>
</dbReference>
<evidence type="ECO:0000313" key="10">
    <source>
        <dbReference type="Proteomes" id="UP001497457"/>
    </source>
</evidence>
<keyword evidence="7" id="KW-1133">Transmembrane helix</keyword>
<dbReference type="GO" id="GO:0000139">
    <property type="term" value="C:Golgi membrane"/>
    <property type="evidence" value="ECO:0007669"/>
    <property type="project" value="UniProtKB-SubCell"/>
</dbReference>
<feature type="region of interest" description="Disordered" evidence="6">
    <location>
        <begin position="56"/>
        <end position="207"/>
    </location>
</feature>
<dbReference type="GO" id="GO:0016757">
    <property type="term" value="F:glycosyltransferase activity"/>
    <property type="evidence" value="ECO:0007669"/>
    <property type="project" value="UniProtKB-KW"/>
</dbReference>
<feature type="transmembrane region" description="Helical" evidence="7">
    <location>
        <begin position="12"/>
        <end position="31"/>
    </location>
</feature>
<keyword evidence="7" id="KW-0472">Membrane</keyword>
<dbReference type="PANTHER" id="PTHR11062">
    <property type="entry name" value="EXOSTOSIN HEPARAN SULFATE GLYCOSYLTRANSFERASE -RELATED"/>
    <property type="match status" value="1"/>
</dbReference>
<dbReference type="InterPro" id="IPR004263">
    <property type="entry name" value="Exostosin"/>
</dbReference>
<keyword evidence="3" id="KW-0328">Glycosyltransferase</keyword>
<evidence type="ECO:0000256" key="6">
    <source>
        <dbReference type="SAM" id="MobiDB-lite"/>
    </source>
</evidence>
<dbReference type="Proteomes" id="UP001497457">
    <property type="component" value="Chromosome 11b"/>
</dbReference>
<evidence type="ECO:0000256" key="1">
    <source>
        <dbReference type="ARBA" id="ARBA00004323"/>
    </source>
</evidence>
<protein>
    <recommendedName>
        <fullName evidence="8">Exostosin GT47 domain-containing protein</fullName>
    </recommendedName>
</protein>
<evidence type="ECO:0000256" key="3">
    <source>
        <dbReference type="ARBA" id="ARBA00022676"/>
    </source>
</evidence>
<keyword evidence="5" id="KW-0333">Golgi apparatus</keyword>
<feature type="compositionally biased region" description="Basic and acidic residues" evidence="6">
    <location>
        <begin position="147"/>
        <end position="156"/>
    </location>
</feature>
<dbReference type="AlphaFoldDB" id="A0ABC8VXD4"/>
<evidence type="ECO:0000256" key="7">
    <source>
        <dbReference type="SAM" id="Phobius"/>
    </source>
</evidence>
<keyword evidence="7" id="KW-0812">Transmembrane</keyword>
<feature type="compositionally biased region" description="Low complexity" evidence="6">
    <location>
        <begin position="57"/>
        <end position="67"/>
    </location>
</feature>
<evidence type="ECO:0000256" key="5">
    <source>
        <dbReference type="ARBA" id="ARBA00023034"/>
    </source>
</evidence>
<evidence type="ECO:0000256" key="2">
    <source>
        <dbReference type="ARBA" id="ARBA00010271"/>
    </source>
</evidence>
<sequence length="641" mass="70671">MGSGRTARWWRWLLPLAVPACCVLWMILAFAPPPPPPPPALDVGRRESFHASVAEITGATGRRAAATPPVHGNEEVGRASRPPPSERHETIRSSPPALDAGRREIFHVSAGEIAGAPPVTGREDIVHASPPPPERQEIIDTPPPPPPERRAKREETSPPPSPPERELIVVASPPPPKLEEITVTSPPPSQPAARHSHERPSSAGNQAAVAGDRCAGRYIYVHDLPSRFNADLLRDCRSLSDWTDMCKHVTNSGMGPRLTRTGGVLPPTGWYDTNQFTLEVIFHARMRQYACLTADSTRAAAVYVPYYAGLDVGRHLWGHSNGVRDALAEDLVDWLRSTPAWKARGGTDHFLVAGRIAWDFRRQRGGDWGSRLLLLPEVSNMTALVLESSSGSGPWHWHAAGGADVAVPYPTYFHPSRAAEVASWQRTLRRSRRPWLFAFAGGARRAVGGGTTLRDAVIDQCARSRRCGLLQCGARRRRGRSDDCYSPGAVVRHLRSAAFCLQPPGDSYTRRSAFDAVLAGCVPVFFHPGSAYTQYRWHLPRDHAAYSVFVPGDGVRNGTVRVEDVLRRIGRKEVAAMRERVIRMIPGIVYRDPRSPAAGFRDAFDVAVDGVIERVGRIKRGLSPWKDDGNQRRWDGYFDSR</sequence>
<reference evidence="10" key="1">
    <citation type="submission" date="2024-06" db="EMBL/GenBank/DDBJ databases">
        <authorList>
            <person name="Ryan C."/>
        </authorList>
    </citation>
    <scope>NUCLEOTIDE SEQUENCE [LARGE SCALE GENOMIC DNA]</scope>
</reference>
<evidence type="ECO:0000259" key="8">
    <source>
        <dbReference type="Pfam" id="PF03016"/>
    </source>
</evidence>
<accession>A0ABC8VXD4</accession>
<keyword evidence="3" id="KW-0808">Transferase</keyword>
<evidence type="ECO:0000256" key="4">
    <source>
        <dbReference type="ARBA" id="ARBA00022968"/>
    </source>
</evidence>
<comment type="similarity">
    <text evidence="2">Belongs to the glycosyltransferase 47 family.</text>
</comment>